<accession>A0A1I2YHH7</accession>
<dbReference type="Pfam" id="PF02391">
    <property type="entry name" value="MoaE"/>
    <property type="match status" value="1"/>
</dbReference>
<dbReference type="Proteomes" id="UP000297963">
    <property type="component" value="Unassembled WGS sequence"/>
</dbReference>
<dbReference type="GO" id="GO:0006777">
    <property type="term" value="P:Mo-molybdopterin cofactor biosynthetic process"/>
    <property type="evidence" value="ECO:0007669"/>
    <property type="project" value="InterPro"/>
</dbReference>
<evidence type="ECO:0000313" key="3">
    <source>
        <dbReference type="Proteomes" id="UP000199681"/>
    </source>
</evidence>
<comment type="caution">
    <text evidence="2">The sequence shown here is derived from an EMBL/GenBank/DDBJ whole genome shotgun (WGS) entry which is preliminary data.</text>
</comment>
<name>A0A1I2YHH7_9MICO</name>
<dbReference type="AlphaFoldDB" id="A0A1I2YHH7"/>
<dbReference type="SUPFAM" id="SSF54690">
    <property type="entry name" value="Molybdopterin synthase subunit MoaE"/>
    <property type="match status" value="1"/>
</dbReference>
<dbReference type="Gene3D" id="3.90.1170.40">
    <property type="entry name" value="Molybdopterin biosynthesis MoaE subunit"/>
    <property type="match status" value="1"/>
</dbReference>
<keyword evidence="3" id="KW-1185">Reference proteome</keyword>
<dbReference type="EMBL" id="FOPW01000002">
    <property type="protein sequence ID" value="SFH24897.1"/>
    <property type="molecule type" value="Genomic_DNA"/>
</dbReference>
<gene>
    <name evidence="2" type="ORF">E3O11_05455</name>
    <name evidence="1" type="ORF">SAMN05216274_10272</name>
</gene>
<evidence type="ECO:0000313" key="4">
    <source>
        <dbReference type="Proteomes" id="UP000297963"/>
    </source>
</evidence>
<dbReference type="EMBL" id="SOFE01000011">
    <property type="protein sequence ID" value="TFB85956.1"/>
    <property type="molecule type" value="Genomic_DNA"/>
</dbReference>
<dbReference type="InterPro" id="IPR036563">
    <property type="entry name" value="MoaE_sf"/>
</dbReference>
<dbReference type="InterPro" id="IPR003448">
    <property type="entry name" value="Mopterin_biosynth_MoaE"/>
</dbReference>
<evidence type="ECO:0000313" key="2">
    <source>
        <dbReference type="EMBL" id="TFB85956.1"/>
    </source>
</evidence>
<dbReference type="PANTHER" id="PTHR23404">
    <property type="entry name" value="MOLYBDOPTERIN SYNTHASE RELATED"/>
    <property type="match status" value="1"/>
</dbReference>
<sequence length="160" mass="16595">MGARASDADFSAAGSSGVGRASLGFARVTESLLDVTEHVSAVSGLSHGAVVTFIGQVRDHDPDALGRVTGLDYSAHPDAGRIIGKIAERVLTQHPLVVLAVSHRIGHLEVGDLALVAAVASAHRGDAFAACEALVEAVKAEVPIWKKQYEVDGTHSWVGL</sequence>
<protein>
    <submittedName>
        <fullName evidence="2">Molybdenum cofactor biosynthesis protein MoaE</fullName>
    </submittedName>
    <submittedName>
        <fullName evidence="1">Molybdopterin synthase catalytic subunit</fullName>
    </submittedName>
</protein>
<evidence type="ECO:0000313" key="1">
    <source>
        <dbReference type="EMBL" id="SFH24897.1"/>
    </source>
</evidence>
<dbReference type="Proteomes" id="UP000199681">
    <property type="component" value="Unassembled WGS sequence"/>
</dbReference>
<dbReference type="STRING" id="995038.SAMN05216274_10272"/>
<organism evidence="2 4">
    <name type="scientific">Cryobacterium levicorallinum</name>
    <dbReference type="NCBI Taxonomy" id="995038"/>
    <lineage>
        <taxon>Bacteria</taxon>
        <taxon>Bacillati</taxon>
        <taxon>Actinomycetota</taxon>
        <taxon>Actinomycetes</taxon>
        <taxon>Micrococcales</taxon>
        <taxon>Microbacteriaceae</taxon>
        <taxon>Cryobacterium</taxon>
    </lineage>
</organism>
<dbReference type="RefSeq" id="WP_092448273.1">
    <property type="nucleotide sequence ID" value="NZ_FOPW01000002.1"/>
</dbReference>
<proteinExistence type="predicted"/>
<dbReference type="CDD" id="cd00756">
    <property type="entry name" value="MoaE"/>
    <property type="match status" value="1"/>
</dbReference>
<reference evidence="2 4" key="2">
    <citation type="submission" date="2019-03" db="EMBL/GenBank/DDBJ databases">
        <title>Genomics of glacier-inhabiting Cryobacterium strains.</title>
        <authorList>
            <person name="Liu Q."/>
            <person name="Xin Y.-H."/>
        </authorList>
    </citation>
    <scope>NUCLEOTIDE SEQUENCE [LARGE SCALE GENOMIC DNA]</scope>
    <source>
        <strain evidence="2 4">Hh34</strain>
    </source>
</reference>
<reference evidence="1 3" key="1">
    <citation type="submission" date="2016-10" db="EMBL/GenBank/DDBJ databases">
        <authorList>
            <person name="Varghese N."/>
            <person name="Submissions S."/>
        </authorList>
    </citation>
    <scope>NUCLEOTIDE SEQUENCE [LARGE SCALE GENOMIC DNA]</scope>
    <source>
        <strain evidence="1 3">GMCC 1.11211</strain>
    </source>
</reference>